<reference evidence="5" key="1">
    <citation type="journal article" date="2020" name="mSystems">
        <title>Genome- and Community-Level Interaction Insights into Carbon Utilization and Element Cycling Functions of Hydrothermarchaeota in Hydrothermal Sediment.</title>
        <authorList>
            <person name="Zhou Z."/>
            <person name="Liu Y."/>
            <person name="Xu W."/>
            <person name="Pan J."/>
            <person name="Luo Z.H."/>
            <person name="Li M."/>
        </authorList>
    </citation>
    <scope>NUCLEOTIDE SEQUENCE [LARGE SCALE GENOMIC DNA]</scope>
    <source>
        <strain evidence="5">SpSt-637</strain>
    </source>
</reference>
<evidence type="ECO:0000259" key="4">
    <source>
        <dbReference type="Pfam" id="PF04055"/>
    </source>
</evidence>
<dbReference type="GO" id="GO:0051536">
    <property type="term" value="F:iron-sulfur cluster binding"/>
    <property type="evidence" value="ECO:0007669"/>
    <property type="project" value="UniProtKB-KW"/>
</dbReference>
<keyword evidence="1" id="KW-0479">Metal-binding</keyword>
<comment type="caution">
    <text evidence="5">The sequence shown here is derived from an EMBL/GenBank/DDBJ whole genome shotgun (WGS) entry which is preliminary data.</text>
</comment>
<keyword evidence="3" id="KW-0411">Iron-sulfur</keyword>
<proteinExistence type="predicted"/>
<sequence>MRMPKLSIITPFDPWRSPLCTCPIKWVVHPYTGCSYGCLYCYAASYIPRYYMVRVKEKLIKKLKRDVPKIPKGALIEMSSSSDPYPPIEAQLNLTRYTLHELLNHGFKVLIVTKSTLILRDIDVLTKFRDHVVASITITTLKQSIALNLEPNAPTPSERLKVIEMLSRSKVKIVARVDPIVPLINDDFDCLRNLVKELSKRGVIQITSSTYKAKGASLRRLASAFPNVSKKLIELYDRNNTENVHGYRYLNRNLRYHYMKVLKELAEEEGLVFETCREGFPNLNTPGFACDGSSNIYLE</sequence>
<evidence type="ECO:0000256" key="3">
    <source>
        <dbReference type="ARBA" id="ARBA00023014"/>
    </source>
</evidence>
<dbReference type="SFLD" id="SFLDS00029">
    <property type="entry name" value="Radical_SAM"/>
    <property type="match status" value="1"/>
</dbReference>
<gene>
    <name evidence="5" type="ORF">ENU08_01505</name>
</gene>
<dbReference type="InterPro" id="IPR007197">
    <property type="entry name" value="rSAM"/>
</dbReference>
<dbReference type="Gene3D" id="3.80.30.30">
    <property type="match status" value="1"/>
</dbReference>
<dbReference type="InterPro" id="IPR040086">
    <property type="entry name" value="MJ0683-like"/>
</dbReference>
<name>A0A7C4NK12_9CREN</name>
<evidence type="ECO:0000256" key="1">
    <source>
        <dbReference type="ARBA" id="ARBA00022723"/>
    </source>
</evidence>
<dbReference type="EMBL" id="DTBD01000009">
    <property type="protein sequence ID" value="HGQ63905.1"/>
    <property type="molecule type" value="Genomic_DNA"/>
</dbReference>
<dbReference type="AlphaFoldDB" id="A0A7C4NK12"/>
<feature type="domain" description="Radical SAM core" evidence="4">
    <location>
        <begin position="30"/>
        <end position="195"/>
    </location>
</feature>
<dbReference type="GO" id="GO:0046872">
    <property type="term" value="F:metal ion binding"/>
    <property type="evidence" value="ECO:0007669"/>
    <property type="project" value="UniProtKB-KW"/>
</dbReference>
<dbReference type="PANTHER" id="PTHR43432:SF3">
    <property type="entry name" value="SLR0285 PROTEIN"/>
    <property type="match status" value="1"/>
</dbReference>
<organism evidence="5">
    <name type="scientific">Ignisphaera aggregans</name>
    <dbReference type="NCBI Taxonomy" id="334771"/>
    <lineage>
        <taxon>Archaea</taxon>
        <taxon>Thermoproteota</taxon>
        <taxon>Thermoprotei</taxon>
        <taxon>Desulfurococcales</taxon>
        <taxon>Desulfurococcaceae</taxon>
        <taxon>Ignisphaera</taxon>
    </lineage>
</organism>
<dbReference type="Pfam" id="PF04055">
    <property type="entry name" value="Radical_SAM"/>
    <property type="match status" value="1"/>
</dbReference>
<evidence type="ECO:0000256" key="2">
    <source>
        <dbReference type="ARBA" id="ARBA00023004"/>
    </source>
</evidence>
<dbReference type="CDD" id="cd01335">
    <property type="entry name" value="Radical_SAM"/>
    <property type="match status" value="1"/>
</dbReference>
<dbReference type="GO" id="GO:0003824">
    <property type="term" value="F:catalytic activity"/>
    <property type="evidence" value="ECO:0007669"/>
    <property type="project" value="InterPro"/>
</dbReference>
<accession>A0A7C4NK12</accession>
<evidence type="ECO:0000313" key="5">
    <source>
        <dbReference type="EMBL" id="HGQ63905.1"/>
    </source>
</evidence>
<protein>
    <submittedName>
        <fullName evidence="5">Radical SAM protein</fullName>
    </submittedName>
</protein>
<keyword evidence="2" id="KW-0408">Iron</keyword>
<dbReference type="PANTHER" id="PTHR43432">
    <property type="entry name" value="SLR0285 PROTEIN"/>
    <property type="match status" value="1"/>
</dbReference>
<dbReference type="SFLD" id="SFLDG01084">
    <property type="entry name" value="Uncharacterised_Radical_SAM_Su"/>
    <property type="match status" value="1"/>
</dbReference>